<accession>A0A1I5MU68</accession>
<reference evidence="2" key="1">
    <citation type="submission" date="2016-10" db="EMBL/GenBank/DDBJ databases">
        <authorList>
            <person name="Varghese N."/>
            <person name="Submissions S."/>
        </authorList>
    </citation>
    <scope>NUCLEOTIDE SEQUENCE [LARGE SCALE GENOMIC DNA]</scope>
    <source>
        <strain evidence="2">CGMCC 1.10329</strain>
    </source>
</reference>
<sequence>MFDSFGALRALFESLPAEFGAEPVGNEGITDSRRHLIVRHLAEHPAFDCGLVSEQPLRAEKAGD</sequence>
<dbReference type="InterPro" id="IPR055950">
    <property type="entry name" value="DUF7528"/>
</dbReference>
<dbReference type="EMBL" id="FOXI01000001">
    <property type="protein sequence ID" value="SFP12581.1"/>
    <property type="molecule type" value="Genomic_DNA"/>
</dbReference>
<gene>
    <name evidence="1" type="ORF">SAMN05216277_101389</name>
</gene>
<dbReference type="Pfam" id="PF24372">
    <property type="entry name" value="DUF7528"/>
    <property type="match status" value="1"/>
</dbReference>
<dbReference type="RefSeq" id="WP_241729517.1">
    <property type="nucleotide sequence ID" value="NZ_FOXI01000001.1"/>
</dbReference>
<organism evidence="1 2">
    <name type="scientific">Halolamina pelagica</name>
    <dbReference type="NCBI Taxonomy" id="699431"/>
    <lineage>
        <taxon>Archaea</taxon>
        <taxon>Methanobacteriati</taxon>
        <taxon>Methanobacteriota</taxon>
        <taxon>Stenosarchaea group</taxon>
        <taxon>Halobacteria</taxon>
        <taxon>Halobacteriales</taxon>
        <taxon>Haloferacaceae</taxon>
    </lineage>
</organism>
<evidence type="ECO:0000313" key="2">
    <source>
        <dbReference type="Proteomes" id="UP000183769"/>
    </source>
</evidence>
<dbReference type="Proteomes" id="UP000183769">
    <property type="component" value="Unassembled WGS sequence"/>
</dbReference>
<dbReference type="AlphaFoldDB" id="A0A1I5MU68"/>
<proteinExistence type="predicted"/>
<keyword evidence="2" id="KW-1185">Reference proteome</keyword>
<protein>
    <submittedName>
        <fullName evidence="1">Uncharacterized protein</fullName>
    </submittedName>
</protein>
<name>A0A1I5MU68_9EURY</name>
<evidence type="ECO:0000313" key="1">
    <source>
        <dbReference type="EMBL" id="SFP12581.1"/>
    </source>
</evidence>